<dbReference type="VEuPathDB" id="FungiDB:HGUI_01723"/>
<dbReference type="GO" id="GO:0043495">
    <property type="term" value="F:protein-membrane adaptor activity"/>
    <property type="evidence" value="ECO:0007669"/>
    <property type="project" value="TreeGrafter"/>
</dbReference>
<keyword evidence="6" id="KW-1133">Transmembrane helix</keyword>
<dbReference type="GO" id="GO:0005789">
    <property type="term" value="C:endoplasmic reticulum membrane"/>
    <property type="evidence" value="ECO:0007669"/>
    <property type="project" value="UniProtKB-SubCell"/>
</dbReference>
<dbReference type="GO" id="GO:0071816">
    <property type="term" value="P:tail-anchored membrane protein insertion into ER membrane"/>
    <property type="evidence" value="ECO:0007669"/>
    <property type="project" value="InterPro"/>
</dbReference>
<dbReference type="PANTHER" id="PTHR42650:SF1">
    <property type="entry name" value="GUIDED ENTRY OF TAIL-ANCHORED PROTEINS FACTOR 1"/>
    <property type="match status" value="1"/>
</dbReference>
<protein>
    <recommendedName>
        <fullName evidence="12">Golgi to ER traffic protein 1</fullName>
    </recommendedName>
</protein>
<dbReference type="InterPro" id="IPR028945">
    <property type="entry name" value="Get1"/>
</dbReference>
<keyword evidence="7" id="KW-0175">Coiled coil</keyword>
<comment type="similarity">
    <text evidence="2">Belongs to the WRB/GET1 family.</text>
</comment>
<keyword evidence="8" id="KW-0472">Membrane</keyword>
<evidence type="ECO:0000256" key="7">
    <source>
        <dbReference type="ARBA" id="ARBA00023054"/>
    </source>
</evidence>
<evidence type="ECO:0000256" key="4">
    <source>
        <dbReference type="ARBA" id="ARBA00022692"/>
    </source>
</evidence>
<proteinExistence type="inferred from homology"/>
<dbReference type="GO" id="GO:0043529">
    <property type="term" value="C:GET complex"/>
    <property type="evidence" value="ECO:0007669"/>
    <property type="project" value="TreeGrafter"/>
</dbReference>
<evidence type="ECO:0000256" key="6">
    <source>
        <dbReference type="ARBA" id="ARBA00022989"/>
    </source>
</evidence>
<keyword evidence="4" id="KW-0812">Transmembrane</keyword>
<keyword evidence="9" id="KW-0732">Signal</keyword>
<evidence type="ECO:0000313" key="10">
    <source>
        <dbReference type="EMBL" id="SGZ39523.1"/>
    </source>
</evidence>
<gene>
    <name evidence="10" type="ORF">HGUI_01723</name>
</gene>
<dbReference type="InterPro" id="IPR029012">
    <property type="entry name" value="Helix_hairpin_bin_sf"/>
</dbReference>
<dbReference type="Gene3D" id="1.10.287.660">
    <property type="entry name" value="Helix hairpin bin"/>
    <property type="match status" value="1"/>
</dbReference>
<dbReference type="EMBL" id="FQNF01000025">
    <property type="protein sequence ID" value="SGZ39523.1"/>
    <property type="molecule type" value="Genomic_DNA"/>
</dbReference>
<keyword evidence="3" id="KW-0813">Transport</keyword>
<dbReference type="AlphaFoldDB" id="A0A1L0B3J2"/>
<keyword evidence="11" id="KW-1185">Reference proteome</keyword>
<evidence type="ECO:0000256" key="2">
    <source>
        <dbReference type="ARBA" id="ARBA00010799"/>
    </source>
</evidence>
<evidence type="ECO:0000256" key="9">
    <source>
        <dbReference type="SAM" id="SignalP"/>
    </source>
</evidence>
<sequence>MEPNTILLLLFTFFILQKINNKFHIIAFLINRVIFSNNATLKEILALNKEYIDIKKEQDSISAQDQYGKWTKLNRKLDAITAKKATLNTKLDQITKENSAKVKKIENFIIKYPFIALKMYYGKTLIFQFEHKSAISRVLPDFLEQICTVGFVGIPKTFIKMLLGFIRNDSSLSEFGYKKGNGVSIGILFYCLESVISEFLGLFSNNVFSTIEVPESLKKGVNNNNVHESLD</sequence>
<dbReference type="OrthoDB" id="69461at2759"/>
<evidence type="ECO:0000256" key="3">
    <source>
        <dbReference type="ARBA" id="ARBA00022448"/>
    </source>
</evidence>
<evidence type="ECO:0008006" key="12">
    <source>
        <dbReference type="Google" id="ProtNLM"/>
    </source>
</evidence>
<evidence type="ECO:0000313" key="11">
    <source>
        <dbReference type="Proteomes" id="UP000183365"/>
    </source>
</evidence>
<comment type="subcellular location">
    <subcellularLocation>
        <location evidence="1">Endoplasmic reticulum membrane</location>
        <topology evidence="1">Multi-pass membrane protein</topology>
    </subcellularLocation>
</comment>
<feature type="chain" id="PRO_5011956070" description="Golgi to ER traffic protein 1" evidence="9">
    <location>
        <begin position="22"/>
        <end position="231"/>
    </location>
</feature>
<evidence type="ECO:0000256" key="5">
    <source>
        <dbReference type="ARBA" id="ARBA00022824"/>
    </source>
</evidence>
<dbReference type="Proteomes" id="UP000183365">
    <property type="component" value="Unassembled WGS sequence"/>
</dbReference>
<reference evidence="11" key="1">
    <citation type="submission" date="2016-11" db="EMBL/GenBank/DDBJ databases">
        <authorList>
            <person name="Guldener U."/>
        </authorList>
    </citation>
    <scope>NUCLEOTIDE SEQUENCE [LARGE SCALE GENOMIC DNA]</scope>
</reference>
<organism evidence="10 11">
    <name type="scientific">Hanseniaspora guilliermondii</name>
    <dbReference type="NCBI Taxonomy" id="56406"/>
    <lineage>
        <taxon>Eukaryota</taxon>
        <taxon>Fungi</taxon>
        <taxon>Dikarya</taxon>
        <taxon>Ascomycota</taxon>
        <taxon>Saccharomycotina</taxon>
        <taxon>Saccharomycetes</taxon>
        <taxon>Saccharomycodales</taxon>
        <taxon>Saccharomycodaceae</taxon>
        <taxon>Hanseniaspora</taxon>
    </lineage>
</organism>
<evidence type="ECO:0000256" key="1">
    <source>
        <dbReference type="ARBA" id="ARBA00004477"/>
    </source>
</evidence>
<name>A0A1L0B3J2_9ASCO</name>
<feature type="signal peptide" evidence="9">
    <location>
        <begin position="1"/>
        <end position="21"/>
    </location>
</feature>
<dbReference type="PANTHER" id="PTHR42650">
    <property type="entry name" value="TAIL-ANCHORED PROTEIN INSERTION RECEPTOR WRB"/>
    <property type="match status" value="1"/>
</dbReference>
<evidence type="ECO:0000256" key="8">
    <source>
        <dbReference type="ARBA" id="ARBA00023136"/>
    </source>
</evidence>
<keyword evidence="5" id="KW-0256">Endoplasmic reticulum</keyword>
<dbReference type="Pfam" id="PF04420">
    <property type="entry name" value="CHD5"/>
    <property type="match status" value="1"/>
</dbReference>
<accession>A0A1L0B3J2</accession>